<keyword evidence="4" id="KW-0521">NADP</keyword>
<evidence type="ECO:0000256" key="10">
    <source>
        <dbReference type="PIRSR" id="PIRSR000112-1"/>
    </source>
</evidence>
<evidence type="ECO:0000256" key="4">
    <source>
        <dbReference type="ARBA" id="ARBA00022857"/>
    </source>
</evidence>
<dbReference type="GO" id="GO:0016614">
    <property type="term" value="F:oxidoreductase activity, acting on CH-OH group of donors"/>
    <property type="evidence" value="ECO:0007669"/>
    <property type="project" value="InterPro"/>
</dbReference>
<keyword evidence="10" id="KW-0862">Zinc</keyword>
<keyword evidence="9" id="KW-1208">Phospholipid metabolism</keyword>
<evidence type="ECO:0000256" key="12">
    <source>
        <dbReference type="PIRSR" id="PIRSR000112-3"/>
    </source>
</evidence>
<dbReference type="EMBL" id="DQWE01000094">
    <property type="protein sequence ID" value="HDI82566.1"/>
    <property type="molecule type" value="Genomic_DNA"/>
</dbReference>
<evidence type="ECO:0000256" key="6">
    <source>
        <dbReference type="ARBA" id="ARBA00023027"/>
    </source>
</evidence>
<dbReference type="PANTHER" id="PTHR43616">
    <property type="entry name" value="GLYCEROL DEHYDROGENASE"/>
    <property type="match status" value="1"/>
</dbReference>
<reference evidence="13" key="1">
    <citation type="journal article" date="2020" name="mSystems">
        <title>Genome- and Community-Level Interaction Insights into Carbon Utilization and Element Cycling Functions of Hydrothermarchaeota in Hydrothermal Sediment.</title>
        <authorList>
            <person name="Zhou Z."/>
            <person name="Liu Y."/>
            <person name="Xu W."/>
            <person name="Pan J."/>
            <person name="Luo Z.H."/>
            <person name="Li M."/>
        </authorList>
    </citation>
    <scope>NUCLEOTIDE SEQUENCE [LARGE SCALE GENOMIC DNA]</scope>
    <source>
        <strain evidence="13">HyVt-102</strain>
    </source>
</reference>
<keyword evidence="1" id="KW-0963">Cytoplasm</keyword>
<dbReference type="InterPro" id="IPR016205">
    <property type="entry name" value="Glycerol_DH"/>
</dbReference>
<dbReference type="Gene3D" id="1.20.1090.10">
    <property type="entry name" value="Dehydroquinate synthase-like - alpha domain"/>
    <property type="match status" value="1"/>
</dbReference>
<keyword evidence="8" id="KW-0594">Phospholipid biosynthesis</keyword>
<evidence type="ECO:0000256" key="9">
    <source>
        <dbReference type="ARBA" id="ARBA00023264"/>
    </source>
</evidence>
<feature type="binding site" evidence="10">
    <location>
        <position position="249"/>
    </location>
    <ligand>
        <name>glycerol</name>
        <dbReference type="ChEBI" id="CHEBI:17754"/>
    </ligand>
</feature>
<evidence type="ECO:0000256" key="8">
    <source>
        <dbReference type="ARBA" id="ARBA00023209"/>
    </source>
</evidence>
<evidence type="ECO:0000256" key="5">
    <source>
        <dbReference type="ARBA" id="ARBA00023002"/>
    </source>
</evidence>
<dbReference type="GO" id="GO:0046872">
    <property type="term" value="F:metal ion binding"/>
    <property type="evidence" value="ECO:0007669"/>
    <property type="project" value="UniProtKB-KW"/>
</dbReference>
<feature type="binding site" evidence="12">
    <location>
        <begin position="81"/>
        <end position="85"/>
    </location>
    <ligand>
        <name>NAD(+)</name>
        <dbReference type="ChEBI" id="CHEBI:57540"/>
    </ligand>
</feature>
<proteinExistence type="predicted"/>
<dbReference type="InterPro" id="IPR032837">
    <property type="entry name" value="G1PDH"/>
</dbReference>
<evidence type="ECO:0000256" key="2">
    <source>
        <dbReference type="ARBA" id="ARBA00022516"/>
    </source>
</evidence>
<gene>
    <name evidence="13" type="ORF">ENF18_02090</name>
</gene>
<evidence type="ECO:0000256" key="11">
    <source>
        <dbReference type="PIRSR" id="PIRSR000112-2"/>
    </source>
</evidence>
<dbReference type="Pfam" id="PF13685">
    <property type="entry name" value="Fe-ADH_2"/>
    <property type="match status" value="1"/>
</dbReference>
<dbReference type="AlphaFoldDB" id="A0A7C0VBC0"/>
<comment type="cofactor">
    <cofactor evidence="10">
        <name>Zn(2+)</name>
        <dbReference type="ChEBI" id="CHEBI:29105"/>
    </cofactor>
    <text evidence="10">Binds 1 zinc ion per subunit.</text>
</comment>
<accession>A0A7C0VBC0</accession>
<feature type="binding site" evidence="10">
    <location>
        <position position="155"/>
    </location>
    <ligand>
        <name>glycerol</name>
        <dbReference type="ChEBI" id="CHEBI:17754"/>
    </ligand>
</feature>
<evidence type="ECO:0000256" key="1">
    <source>
        <dbReference type="ARBA" id="ARBA00022490"/>
    </source>
</evidence>
<feature type="binding site" evidence="11">
    <location>
        <position position="108"/>
    </location>
    <ligand>
        <name>glycerol</name>
        <dbReference type="ChEBI" id="CHEBI:17754"/>
    </ligand>
</feature>
<organism evidence="13">
    <name type="scientific">candidate division WOR-3 bacterium</name>
    <dbReference type="NCBI Taxonomy" id="2052148"/>
    <lineage>
        <taxon>Bacteria</taxon>
        <taxon>Bacteria division WOR-3</taxon>
    </lineage>
</organism>
<evidence type="ECO:0000256" key="3">
    <source>
        <dbReference type="ARBA" id="ARBA00022723"/>
    </source>
</evidence>
<feature type="binding site" evidence="12">
    <location>
        <position position="112"/>
    </location>
    <ligand>
        <name>NAD(+)</name>
        <dbReference type="ChEBI" id="CHEBI:57540"/>
    </ligand>
</feature>
<evidence type="ECO:0000313" key="13">
    <source>
        <dbReference type="EMBL" id="HDI82566.1"/>
    </source>
</evidence>
<protein>
    <submittedName>
        <fullName evidence="13">Iron-containing alcohol dehydrogenase</fullName>
    </submittedName>
</protein>
<dbReference type="PANTHER" id="PTHR43616:SF5">
    <property type="entry name" value="GLYCEROL DEHYDROGENASE 1"/>
    <property type="match status" value="1"/>
</dbReference>
<keyword evidence="3 10" id="KW-0479">Metal-binding</keyword>
<feature type="binding site" evidence="10">
    <location>
        <position position="233"/>
    </location>
    <ligand>
        <name>glycerol</name>
        <dbReference type="ChEBI" id="CHEBI:17754"/>
    </ligand>
</feature>
<keyword evidence="5" id="KW-0560">Oxidoreductase</keyword>
<evidence type="ECO:0000256" key="7">
    <source>
        <dbReference type="ARBA" id="ARBA00023098"/>
    </source>
</evidence>
<keyword evidence="6 12" id="KW-0520">NAD</keyword>
<keyword evidence="7" id="KW-0443">Lipid metabolism</keyword>
<comment type="caution">
    <text evidence="13">The sequence shown here is derived from an EMBL/GenBank/DDBJ whole genome shotgun (WGS) entry which is preliminary data.</text>
</comment>
<dbReference type="Proteomes" id="UP000885847">
    <property type="component" value="Unassembled WGS sequence"/>
</dbReference>
<feature type="binding site" evidence="12">
    <location>
        <begin position="103"/>
        <end position="106"/>
    </location>
    <ligand>
        <name>NAD(+)</name>
        <dbReference type="ChEBI" id="CHEBI:57540"/>
    </ligand>
</feature>
<keyword evidence="2" id="KW-0444">Lipid biosynthesis</keyword>
<dbReference type="PIRSF" id="PIRSF000112">
    <property type="entry name" value="Glycerol_dehydrogenase"/>
    <property type="match status" value="1"/>
</dbReference>
<dbReference type="SUPFAM" id="SSF56796">
    <property type="entry name" value="Dehydroquinate synthase-like"/>
    <property type="match status" value="1"/>
</dbReference>
<sequence length="328" mass="36249">MTGSIVHGENILEQIHLLLRRYGFYADEGLAIHGSGISRKLVDSYFKEWDSSGIDDSTFDTVKELEGIVKYKRFLVAIGGGKVIDTGKVTAGNLGLPFVSIPTTLSNDGIFSPIGVIKKNHTPESILTKPPELLILDYSIIRSSPKELLLAGIGDLISNLSAILDWKLAVKLKKDTEDIPSMELSYEGAETFLDTEEEPFSIPFIKTLAHGLIKSGLAMQRHGSSRPASGAEHLISHALDKILEKPLIHGIQCGFATLFTVLLHGEMGLFLRIKEFYERVGFPTTLEQVGIPEEKFREAVKLAPSLRPNRFTILHKNPEIEDALNYIT</sequence>
<dbReference type="GO" id="GO:0008654">
    <property type="term" value="P:phospholipid biosynthetic process"/>
    <property type="evidence" value="ECO:0007669"/>
    <property type="project" value="UniProtKB-KW"/>
</dbReference>
<name>A0A7C0VBC0_UNCW3</name>
<dbReference type="Gene3D" id="3.40.50.1970">
    <property type="match status" value="1"/>
</dbReference>